<dbReference type="PANTHER" id="PTHR30121:SF6">
    <property type="entry name" value="SLR6007 PROTEIN"/>
    <property type="match status" value="1"/>
</dbReference>
<keyword evidence="1" id="KW-0067">ATP-binding</keyword>
<dbReference type="NCBIfam" id="NF045971">
    <property type="entry name" value="conju_CD1110"/>
    <property type="match status" value="1"/>
</dbReference>
<dbReference type="SUPFAM" id="SSF52540">
    <property type="entry name" value="P-loop containing nucleoside triphosphate hydrolases"/>
    <property type="match status" value="1"/>
</dbReference>
<dbReference type="InterPro" id="IPR027417">
    <property type="entry name" value="P-loop_NTPase"/>
</dbReference>
<dbReference type="InterPro" id="IPR051162">
    <property type="entry name" value="T4SS_component"/>
</dbReference>
<dbReference type="Gene3D" id="3.40.50.300">
    <property type="entry name" value="P-loop containing nucleotide triphosphate hydrolases"/>
    <property type="match status" value="1"/>
</dbReference>
<dbReference type="EMBL" id="JAJDKQ010000028">
    <property type="protein sequence ID" value="MCB8562683.1"/>
    <property type="molecule type" value="Genomic_DNA"/>
</dbReference>
<dbReference type="AlphaFoldDB" id="A0AAW4VM31"/>
<gene>
    <name evidence="1" type="ORF">LJD74_11865</name>
</gene>
<dbReference type="PANTHER" id="PTHR30121">
    <property type="entry name" value="UNCHARACTERIZED PROTEIN YJGR-RELATED"/>
    <property type="match status" value="1"/>
</dbReference>
<organism evidence="1 2">
    <name type="scientific">Faecalibacillus intestinalis</name>
    <dbReference type="NCBI Taxonomy" id="1982626"/>
    <lineage>
        <taxon>Bacteria</taxon>
        <taxon>Bacillati</taxon>
        <taxon>Bacillota</taxon>
        <taxon>Erysipelotrichia</taxon>
        <taxon>Erysipelotrichales</taxon>
        <taxon>Coprobacillaceae</taxon>
        <taxon>Faecalibacillus</taxon>
    </lineage>
</organism>
<evidence type="ECO:0000313" key="1">
    <source>
        <dbReference type="EMBL" id="MCB8562683.1"/>
    </source>
</evidence>
<accession>A0AAW4VM31</accession>
<dbReference type="GO" id="GO:0005524">
    <property type="term" value="F:ATP binding"/>
    <property type="evidence" value="ECO:0007669"/>
    <property type="project" value="UniProtKB-KW"/>
</dbReference>
<proteinExistence type="predicted"/>
<dbReference type="Proteomes" id="UP001197827">
    <property type="component" value="Unassembled WGS sequence"/>
</dbReference>
<name>A0AAW4VM31_9FIRM</name>
<dbReference type="RefSeq" id="WP_054322215.1">
    <property type="nucleotide sequence ID" value="NZ_JAJDKQ010000028.1"/>
</dbReference>
<keyword evidence="1" id="KW-0547">Nucleotide-binding</keyword>
<sequence length="789" mass="90888">MIKSYSKLRRLNKEKFKVPKSTQETIPIDTIYKDGIFHMGNKYSKSYRFLDINYSIASKEEKMNLFLNYGELLNSFDSSTMIKITINNRKIDLKQFKDDILIPLQNNHCDPFIKEYNAMLLDKLAESDDIVQEKYITVTIFKNNIEEARSYFSRMTAELNSHFAKLGSGCIELDMMDRLQILHDFYRGDKDDMLFELKDFSKKGHSFKDVICPIEPKFSNKHFKFDERYGRVLYLSNYSRFIKDSFISELCDLNKNLMYSMDIISIPTDEAVKEMENKLLGVNTNITNWQRRQNANNNFSAVIPYDLELQREECKEFLDDLTIRDQRMMLCNITIAHLANDKTELDNDTEILKSIARKYMCELSTLYFSKRQLDGVVTVLPIGINRLNIVRTLLTESASVFIPFRAQEIMDKGGIWYGQNAITNNPILCNKELLQNPNAFVLGVPGSGKSFITKEEIEFIIMSTQDDVLICDPEGEYDPIIKEFKGQIINIAAGSKDHINAMDMEDGYGDSGNPIGDKSQFVMSLFEQLDMNHNGITPIDRSIIDRCVSLVYAESFQNHTTPTLKTLRAKLLEQPELEARSLALKLELFTDGSLDAFAHETNVDVSNRIISYNIFNLGKQLKTMGLLVITDAMINRVNSNWKKGKRTHVFIDEIHVIFENEESATFFASAWRQFRKRDAYPTGITQNVKYLLSSQQGTSMLSNSEFIVMLNQSPNDREDLAELLKISEEQMSYITNAQSGCGLIKYGASLVPFINKMPKDMYLYKLNSTKPSDYKETLSRNKKRIVIEQ</sequence>
<reference evidence="1" key="1">
    <citation type="submission" date="2021-10" db="EMBL/GenBank/DDBJ databases">
        <title>Collection of gut derived symbiotic bacterial strains cultured from healthy donors.</title>
        <authorList>
            <person name="Lin H."/>
            <person name="Littmann E."/>
            <person name="Kohout C."/>
            <person name="Pamer E.G."/>
        </authorList>
    </citation>
    <scope>NUCLEOTIDE SEQUENCE</scope>
    <source>
        <strain evidence="1">DFI.5.2</strain>
    </source>
</reference>
<comment type="caution">
    <text evidence="1">The sequence shown here is derived from an EMBL/GenBank/DDBJ whole genome shotgun (WGS) entry which is preliminary data.</text>
</comment>
<dbReference type="Gene3D" id="1.10.8.730">
    <property type="match status" value="1"/>
</dbReference>
<evidence type="ECO:0000313" key="2">
    <source>
        <dbReference type="Proteomes" id="UP001197827"/>
    </source>
</evidence>
<protein>
    <submittedName>
        <fullName evidence="1">ATP-binding protein</fullName>
    </submittedName>
</protein>